<evidence type="ECO:0000256" key="2">
    <source>
        <dbReference type="SAM" id="SignalP"/>
    </source>
</evidence>
<reference evidence="4 5" key="1">
    <citation type="submission" date="2020-11" db="EMBL/GenBank/DDBJ databases">
        <title>Pedobacter endophytica, an endophytic bacteria isolated form Carex pumila.</title>
        <authorList>
            <person name="Peng Y."/>
            <person name="Jiang L."/>
            <person name="Lee J."/>
        </authorList>
    </citation>
    <scope>NUCLEOTIDE SEQUENCE [LARGE SCALE GENOMIC DNA]</scope>
    <source>
        <strain evidence="4 5">JBR3-12</strain>
    </source>
</reference>
<dbReference type="EMBL" id="CP064939">
    <property type="protein sequence ID" value="QPH39964.1"/>
    <property type="molecule type" value="Genomic_DNA"/>
</dbReference>
<dbReference type="Proteomes" id="UP000594759">
    <property type="component" value="Chromosome"/>
</dbReference>
<dbReference type="PANTHER" id="PTHR38593:SF1">
    <property type="entry name" value="BLR2558 PROTEIN"/>
    <property type="match status" value="1"/>
</dbReference>
<dbReference type="InterPro" id="IPR025419">
    <property type="entry name" value="DUF4142"/>
</dbReference>
<accession>A0A7S9L0D9</accession>
<evidence type="ECO:0000256" key="1">
    <source>
        <dbReference type="SAM" id="MobiDB-lite"/>
    </source>
</evidence>
<organism evidence="4 5">
    <name type="scientific">Pedobacter endophyticus</name>
    <dbReference type="NCBI Taxonomy" id="2789740"/>
    <lineage>
        <taxon>Bacteria</taxon>
        <taxon>Pseudomonadati</taxon>
        <taxon>Bacteroidota</taxon>
        <taxon>Sphingobacteriia</taxon>
        <taxon>Sphingobacteriales</taxon>
        <taxon>Sphingobacteriaceae</taxon>
        <taxon>Pedobacter</taxon>
    </lineage>
</organism>
<feature type="signal peptide" evidence="2">
    <location>
        <begin position="1"/>
        <end position="23"/>
    </location>
</feature>
<keyword evidence="2" id="KW-0732">Signal</keyword>
<gene>
    <name evidence="4" type="ORF">IZT61_01355</name>
</gene>
<protein>
    <submittedName>
        <fullName evidence="4">DUF4142 domain-containing protein</fullName>
    </submittedName>
</protein>
<dbReference type="AlphaFoldDB" id="A0A7S9L0D9"/>
<evidence type="ECO:0000259" key="3">
    <source>
        <dbReference type="Pfam" id="PF13628"/>
    </source>
</evidence>
<feature type="domain" description="DUF4142" evidence="3">
    <location>
        <begin position="61"/>
        <end position="193"/>
    </location>
</feature>
<dbReference type="InterPro" id="IPR012347">
    <property type="entry name" value="Ferritin-like"/>
</dbReference>
<dbReference type="Gene3D" id="1.20.1260.10">
    <property type="match status" value="1"/>
</dbReference>
<dbReference type="RefSeq" id="WP_196099422.1">
    <property type="nucleotide sequence ID" value="NZ_CP064939.1"/>
</dbReference>
<sequence>MKKIFLISTIVAGALLFQSCQTADKKSSTEKDSVAGDTNMITGNHVAGTESTESGLDEDGATFLRKAAAGGMMEVEAAKIAQKNASNQSVKDFADKMLTDHGKANQQLKELADYKKIITPNTLPAEEQIRLDELKKVTGAAFDKAYMEMMVKDHDKTVAIFKDGTNNRDAALKSWASKTLAIIEHHDQMAKEIASSLK</sequence>
<dbReference type="KEGG" id="pex:IZT61_01355"/>
<feature type="region of interest" description="Disordered" evidence="1">
    <location>
        <begin position="27"/>
        <end position="57"/>
    </location>
</feature>
<name>A0A7S9L0D9_9SPHI</name>
<proteinExistence type="predicted"/>
<keyword evidence="5" id="KW-1185">Reference proteome</keyword>
<evidence type="ECO:0000313" key="5">
    <source>
        <dbReference type="Proteomes" id="UP000594759"/>
    </source>
</evidence>
<dbReference type="PANTHER" id="PTHR38593">
    <property type="entry name" value="BLR2558 PROTEIN"/>
    <property type="match status" value="1"/>
</dbReference>
<dbReference type="PROSITE" id="PS51257">
    <property type="entry name" value="PROKAR_LIPOPROTEIN"/>
    <property type="match status" value="1"/>
</dbReference>
<dbReference type="Pfam" id="PF13628">
    <property type="entry name" value="DUF4142"/>
    <property type="match status" value="1"/>
</dbReference>
<feature type="chain" id="PRO_5032680544" evidence="2">
    <location>
        <begin position="24"/>
        <end position="198"/>
    </location>
</feature>
<evidence type="ECO:0000313" key="4">
    <source>
        <dbReference type="EMBL" id="QPH39964.1"/>
    </source>
</evidence>